<organism evidence="3">
    <name type="scientific">Perkinsus marinus (strain ATCC 50983 / TXsc)</name>
    <dbReference type="NCBI Taxonomy" id="423536"/>
    <lineage>
        <taxon>Eukaryota</taxon>
        <taxon>Sar</taxon>
        <taxon>Alveolata</taxon>
        <taxon>Perkinsozoa</taxon>
        <taxon>Perkinsea</taxon>
        <taxon>Perkinsida</taxon>
        <taxon>Perkinsidae</taxon>
        <taxon>Perkinsus</taxon>
    </lineage>
</organism>
<reference evidence="2 3" key="1">
    <citation type="submission" date="2008-07" db="EMBL/GenBank/DDBJ databases">
        <authorList>
            <person name="El-Sayed N."/>
            <person name="Caler E."/>
            <person name="Inman J."/>
            <person name="Amedeo P."/>
            <person name="Hass B."/>
            <person name="Wortman J."/>
        </authorList>
    </citation>
    <scope>NUCLEOTIDE SEQUENCE [LARGE SCALE GENOMIC DNA]</scope>
    <source>
        <strain evidence="3">ATCC 50983 / TXsc</strain>
    </source>
</reference>
<evidence type="ECO:0000313" key="2">
    <source>
        <dbReference type="EMBL" id="EER08863.1"/>
    </source>
</evidence>
<feature type="chain" id="PRO_5002954225" description="Thioredoxin domain-containing protein" evidence="1">
    <location>
        <begin position="23"/>
        <end position="239"/>
    </location>
</feature>
<dbReference type="OrthoDB" id="10336980at2759"/>
<dbReference type="EMBL" id="GG678669">
    <property type="protein sequence ID" value="EER08863.1"/>
    <property type="molecule type" value="Genomic_DNA"/>
</dbReference>
<name>C5L2X6_PERM5</name>
<evidence type="ECO:0000256" key="1">
    <source>
        <dbReference type="SAM" id="SignalP"/>
    </source>
</evidence>
<dbReference type="GeneID" id="9064695"/>
<accession>C5L2X6</accession>
<keyword evidence="3" id="KW-1185">Reference proteome</keyword>
<protein>
    <recommendedName>
        <fullName evidence="4">Thioredoxin domain-containing protein</fullName>
    </recommendedName>
</protein>
<proteinExistence type="predicted"/>
<evidence type="ECO:0008006" key="4">
    <source>
        <dbReference type="Google" id="ProtNLM"/>
    </source>
</evidence>
<sequence>MSSSFFHCLFLPLLAYVATTEAVQQLFPDVPLPETTSHQCVAYAPIQDISVSEASAIFYSAALWKKSLSFPVSVPSGLILYSTTNPFSYSPAVVEFEQLVAGSFPDIRFYRVNLVEATQAELLQLQWITIPRVIILSAYRDSGNKTFATSIDPPFDAEKTVSYIANVTGLEIATASHFYRSAPLYSDEFNVRLRLDPSVFSFRDWTGLTVLAYICAKSLLLPVLKKMHKFVLSCVVKLC</sequence>
<evidence type="ECO:0000313" key="3">
    <source>
        <dbReference type="Proteomes" id="UP000007800"/>
    </source>
</evidence>
<dbReference type="RefSeq" id="XP_002777047.1">
    <property type="nucleotide sequence ID" value="XM_002777001.1"/>
</dbReference>
<feature type="signal peptide" evidence="1">
    <location>
        <begin position="1"/>
        <end position="22"/>
    </location>
</feature>
<dbReference type="InParanoid" id="C5L2X6"/>
<keyword evidence="1" id="KW-0732">Signal</keyword>
<dbReference type="AlphaFoldDB" id="C5L2X6"/>
<dbReference type="Proteomes" id="UP000007800">
    <property type="component" value="Unassembled WGS sequence"/>
</dbReference>
<gene>
    <name evidence="2" type="ORF">Pmar_PMAR003111</name>
</gene>